<organism evidence="2 3">
    <name type="scientific">Pseudomonas phage Eisa9</name>
    <dbReference type="NCBI Taxonomy" id="2900148"/>
    <lineage>
        <taxon>Viruses</taxon>
        <taxon>Duplodnaviria</taxon>
        <taxon>Heunggongvirae</taxon>
        <taxon>Uroviricota</taxon>
        <taxon>Caudoviricetes</taxon>
        <taxon>Autographivirales</taxon>
        <taxon>Autonotataviridae</taxon>
        <taxon>Pollyceevirus</taxon>
        <taxon>Pollyceevirus Eisa9</taxon>
    </lineage>
</organism>
<reference evidence="2" key="1">
    <citation type="submission" date="2021-11" db="EMBL/GenBank/DDBJ databases">
        <title>Complete genome sequence of Pseudomonas phage Eisa9.</title>
        <authorList>
            <person name="Korniienko N."/>
            <person name="Kharina A."/>
            <person name="Zrelovs N."/>
            <person name="Jindrichova B."/>
            <person name="Moravec T."/>
            <person name="Budzanivska I."/>
            <person name="Burketova L."/>
            <person name="Kalachova T."/>
        </authorList>
    </citation>
    <scope>NUCLEOTIDE SEQUENCE</scope>
</reference>
<evidence type="ECO:0000313" key="3">
    <source>
        <dbReference type="Proteomes" id="UP000828016"/>
    </source>
</evidence>
<evidence type="ECO:0000313" key="2">
    <source>
        <dbReference type="EMBL" id="UGL61153.1"/>
    </source>
</evidence>
<dbReference type="Proteomes" id="UP000828016">
    <property type="component" value="Segment"/>
</dbReference>
<evidence type="ECO:0000256" key="1">
    <source>
        <dbReference type="SAM" id="MobiDB-lite"/>
    </source>
</evidence>
<feature type="compositionally biased region" description="Low complexity" evidence="1">
    <location>
        <begin position="149"/>
        <end position="162"/>
    </location>
</feature>
<dbReference type="EMBL" id="OL581612">
    <property type="protein sequence ID" value="UGL61153.1"/>
    <property type="molecule type" value="Genomic_DNA"/>
</dbReference>
<feature type="region of interest" description="Disordered" evidence="1">
    <location>
        <begin position="118"/>
        <end position="162"/>
    </location>
</feature>
<name>A0AAE8YKI3_9CAUD</name>
<sequence length="162" mass="17417">MPRFPIAVGTGCCLLGHAGSRSNVHVGSLRCKCPVMISGSGRAVKGVSTNFLPWSAMPSQSAHTASEGIGNGIGRIWPETVSQGIRRAERGRQGRSLSYVRAFGRAFGLSAYCRPIGERNGMPRPHLSKQRTQATTMPTHNTTQKNPHSTITQESTRTTQTA</sequence>
<keyword evidence="3" id="KW-1185">Reference proteome</keyword>
<feature type="compositionally biased region" description="Polar residues" evidence="1">
    <location>
        <begin position="130"/>
        <end position="148"/>
    </location>
</feature>
<proteinExistence type="predicted"/>
<protein>
    <submittedName>
        <fullName evidence="2">Uncharacterized protein</fullName>
    </submittedName>
</protein>
<accession>A0AAE8YKI3</accession>